<dbReference type="Proteomes" id="UP000030764">
    <property type="component" value="Unassembled WGS sequence"/>
</dbReference>
<reference evidence="3 4" key="1">
    <citation type="journal article" date="2014" name="Nat. Genet.">
        <title>Genome and transcriptome of the porcine whipworm Trichuris suis.</title>
        <authorList>
            <person name="Jex A.R."/>
            <person name="Nejsum P."/>
            <person name="Schwarz E.M."/>
            <person name="Hu L."/>
            <person name="Young N.D."/>
            <person name="Hall R.S."/>
            <person name="Korhonen P.K."/>
            <person name="Liao S."/>
            <person name="Thamsborg S."/>
            <person name="Xia J."/>
            <person name="Xu P."/>
            <person name="Wang S."/>
            <person name="Scheerlinck J.P."/>
            <person name="Hofmann A."/>
            <person name="Sternberg P.W."/>
            <person name="Wang J."/>
            <person name="Gasser R.B."/>
        </authorList>
    </citation>
    <scope>NUCLEOTIDE SEQUENCE [LARGE SCALE GENOMIC DNA]</scope>
    <source>
        <strain evidence="3">DCEP-RM93M</strain>
    </source>
</reference>
<dbReference type="EMBL" id="KL363311">
    <property type="protein sequence ID" value="KFD47878.1"/>
    <property type="molecule type" value="Genomic_DNA"/>
</dbReference>
<feature type="region of interest" description="Disordered" evidence="1">
    <location>
        <begin position="35"/>
        <end position="62"/>
    </location>
</feature>
<dbReference type="EMBL" id="KL363650">
    <property type="protein sequence ID" value="KFD45201.1"/>
    <property type="molecule type" value="Genomic_DNA"/>
</dbReference>
<name>A0A085LSD2_9BILA</name>
<evidence type="ECO:0000313" key="2">
    <source>
        <dbReference type="EMBL" id="KFD45201.1"/>
    </source>
</evidence>
<proteinExistence type="predicted"/>
<protein>
    <submittedName>
        <fullName evidence="3">Uncharacterized protein</fullName>
    </submittedName>
</protein>
<organism evidence="3 4">
    <name type="scientific">Trichuris suis</name>
    <name type="common">pig whipworm</name>
    <dbReference type="NCBI Taxonomy" id="68888"/>
    <lineage>
        <taxon>Eukaryota</taxon>
        <taxon>Metazoa</taxon>
        <taxon>Ecdysozoa</taxon>
        <taxon>Nematoda</taxon>
        <taxon>Enoplea</taxon>
        <taxon>Dorylaimia</taxon>
        <taxon>Trichinellida</taxon>
        <taxon>Trichuridae</taxon>
        <taxon>Trichuris</taxon>
    </lineage>
</organism>
<evidence type="ECO:0000313" key="3">
    <source>
        <dbReference type="EMBL" id="KFD47878.1"/>
    </source>
</evidence>
<keyword evidence="4" id="KW-1185">Reference proteome</keyword>
<sequence length="74" mass="8320">MRYQSNYSFDEDNLRPLVKDSHIHKKITRGSTIYSGNQVYPGAPSTHRSGVRGGPAIRRHDATDLFHQPAGRTV</sequence>
<evidence type="ECO:0000256" key="1">
    <source>
        <dbReference type="SAM" id="MobiDB-lite"/>
    </source>
</evidence>
<accession>A0A085LSD2</accession>
<gene>
    <name evidence="3" type="ORF">M513_11231</name>
    <name evidence="2" type="ORF">M513_13922</name>
</gene>
<evidence type="ECO:0000313" key="4">
    <source>
        <dbReference type="Proteomes" id="UP000030764"/>
    </source>
</evidence>
<dbReference type="AlphaFoldDB" id="A0A085LSD2"/>